<comment type="similarity">
    <text evidence="5">Belongs to the protein N5-glutamine methyltransferase family. PrmC subfamily.</text>
</comment>
<name>A0A379CDD3_9PAST</name>
<evidence type="ECO:0000313" key="9">
    <source>
        <dbReference type="Proteomes" id="UP000255417"/>
    </source>
</evidence>
<feature type="binding site" evidence="5">
    <location>
        <begin position="128"/>
        <end position="132"/>
    </location>
    <ligand>
        <name>S-adenosyl-L-methionine</name>
        <dbReference type="ChEBI" id="CHEBI:59789"/>
    </ligand>
</feature>
<feature type="binding site" evidence="5">
    <location>
        <position position="180"/>
    </location>
    <ligand>
        <name>S-adenosyl-L-methionine</name>
        <dbReference type="ChEBI" id="CHEBI:59789"/>
    </ligand>
</feature>
<keyword evidence="9" id="KW-1185">Reference proteome</keyword>
<dbReference type="Gene3D" id="1.10.8.10">
    <property type="entry name" value="DNA helicase RuvA subunit, C-terminal domain"/>
    <property type="match status" value="1"/>
</dbReference>
<comment type="catalytic activity">
    <reaction evidence="4 5">
        <text>L-glutaminyl-[peptide chain release factor] + S-adenosyl-L-methionine = N(5)-methyl-L-glutaminyl-[peptide chain release factor] + S-adenosyl-L-homocysteine + H(+)</text>
        <dbReference type="Rhea" id="RHEA:42896"/>
        <dbReference type="Rhea" id="RHEA-COMP:10271"/>
        <dbReference type="Rhea" id="RHEA-COMP:10272"/>
        <dbReference type="ChEBI" id="CHEBI:15378"/>
        <dbReference type="ChEBI" id="CHEBI:30011"/>
        <dbReference type="ChEBI" id="CHEBI:57856"/>
        <dbReference type="ChEBI" id="CHEBI:59789"/>
        <dbReference type="ChEBI" id="CHEBI:61891"/>
        <dbReference type="EC" id="2.1.1.297"/>
    </reaction>
</comment>
<dbReference type="OrthoDB" id="9800643at2"/>
<comment type="function">
    <text evidence="5">Methylates the class 1 translation termination release factors RF1/PrfA and RF2/PrfB on the glutamine residue of the universally conserved GGQ motif.</text>
</comment>
<dbReference type="InterPro" id="IPR025714">
    <property type="entry name" value="Methyltranfer_dom"/>
</dbReference>
<dbReference type="HAMAP" id="MF_02126">
    <property type="entry name" value="RF_methyltr_PrmC"/>
    <property type="match status" value="1"/>
</dbReference>
<evidence type="ECO:0000256" key="2">
    <source>
        <dbReference type="ARBA" id="ARBA00022679"/>
    </source>
</evidence>
<evidence type="ECO:0000256" key="4">
    <source>
        <dbReference type="ARBA" id="ARBA00048391"/>
    </source>
</evidence>
<accession>A0A379CDD3</accession>
<keyword evidence="1 5" id="KW-0489">Methyltransferase</keyword>
<dbReference type="PANTHER" id="PTHR18895:SF74">
    <property type="entry name" value="MTRF1L RELEASE FACTOR GLUTAMINE METHYLTRANSFERASE"/>
    <property type="match status" value="1"/>
</dbReference>
<dbReference type="InterPro" id="IPR040758">
    <property type="entry name" value="PrmC_N"/>
</dbReference>
<feature type="binding site" evidence="5">
    <location>
        <position position="152"/>
    </location>
    <ligand>
        <name>S-adenosyl-L-methionine</name>
        <dbReference type="ChEBI" id="CHEBI:59789"/>
    </ligand>
</feature>
<evidence type="ECO:0000256" key="5">
    <source>
        <dbReference type="HAMAP-Rule" id="MF_02126"/>
    </source>
</evidence>
<evidence type="ECO:0000259" key="7">
    <source>
        <dbReference type="Pfam" id="PF17827"/>
    </source>
</evidence>
<feature type="binding site" evidence="5">
    <location>
        <position position="195"/>
    </location>
    <ligand>
        <name>S-adenosyl-L-methionine</name>
        <dbReference type="ChEBI" id="CHEBI:59789"/>
    </ligand>
</feature>
<reference evidence="8 9" key="1">
    <citation type="submission" date="2018-06" db="EMBL/GenBank/DDBJ databases">
        <authorList>
            <consortium name="Pathogen Informatics"/>
            <person name="Doyle S."/>
        </authorList>
    </citation>
    <scope>NUCLEOTIDE SEQUENCE [LARGE SCALE GENOMIC DNA]</scope>
    <source>
        <strain evidence="8 9">NCTC12872</strain>
    </source>
</reference>
<dbReference type="FunFam" id="3.40.50.150:FF:000053">
    <property type="entry name" value="Release factor glutamine methyltransferase"/>
    <property type="match status" value="1"/>
</dbReference>
<dbReference type="GO" id="GO:0102559">
    <property type="term" value="F:peptide chain release factor N(5)-glutamine methyltransferase activity"/>
    <property type="evidence" value="ECO:0007669"/>
    <property type="project" value="UniProtKB-EC"/>
</dbReference>
<feature type="domain" description="Release factor glutamine methyltransferase N-terminal" evidence="7">
    <location>
        <begin position="5"/>
        <end position="79"/>
    </location>
</feature>
<keyword evidence="3 5" id="KW-0949">S-adenosyl-L-methionine</keyword>
<dbReference type="InterPro" id="IPR002052">
    <property type="entry name" value="DNA_methylase_N6_adenine_CS"/>
</dbReference>
<evidence type="ECO:0000256" key="1">
    <source>
        <dbReference type="ARBA" id="ARBA00022603"/>
    </source>
</evidence>
<feature type="domain" description="Methyltransferase" evidence="6">
    <location>
        <begin position="121"/>
        <end position="263"/>
    </location>
</feature>
<dbReference type="InterPro" id="IPR050320">
    <property type="entry name" value="N5-glutamine_MTase"/>
</dbReference>
<dbReference type="Pfam" id="PF17827">
    <property type="entry name" value="PrmC_N"/>
    <property type="match status" value="1"/>
</dbReference>
<gene>
    <name evidence="5 8" type="primary">prmC</name>
    <name evidence="8" type="ORF">NCTC12872_01780</name>
</gene>
<dbReference type="Gene3D" id="3.40.50.150">
    <property type="entry name" value="Vaccinia Virus protein VP39"/>
    <property type="match status" value="1"/>
</dbReference>
<dbReference type="GO" id="GO:0032259">
    <property type="term" value="P:methylation"/>
    <property type="evidence" value="ECO:0007669"/>
    <property type="project" value="UniProtKB-KW"/>
</dbReference>
<dbReference type="PROSITE" id="PS00092">
    <property type="entry name" value="N6_MTASE"/>
    <property type="match status" value="1"/>
</dbReference>
<dbReference type="EMBL" id="UGTA01000001">
    <property type="protein sequence ID" value="SUB59735.1"/>
    <property type="molecule type" value="Genomic_DNA"/>
</dbReference>
<dbReference type="AlphaFoldDB" id="A0A379CDD3"/>
<feature type="binding site" evidence="5">
    <location>
        <begin position="195"/>
        <end position="198"/>
    </location>
    <ligand>
        <name>substrate</name>
    </ligand>
</feature>
<dbReference type="Pfam" id="PF13847">
    <property type="entry name" value="Methyltransf_31"/>
    <property type="match status" value="1"/>
</dbReference>
<dbReference type="CDD" id="cd02440">
    <property type="entry name" value="AdoMet_MTases"/>
    <property type="match status" value="1"/>
</dbReference>
<keyword evidence="2 5" id="KW-0808">Transferase</keyword>
<evidence type="ECO:0000259" key="6">
    <source>
        <dbReference type="Pfam" id="PF13847"/>
    </source>
</evidence>
<sequence length="288" mass="32560">MNYTQWLNSATAELAKNCQFDPYLNPKTDANLLLQFVTKRSKASIFAFAETELSNAEQQQLAELLQRRLQGEPMAYIIGEKEFWSLPLKVATSTLIPRPDTERLVEVALDFAYKRLDFCENLQILDLGTGTGAIALALASELGKKAQIIGVDKSLNAVQLAQQNRQNLGFSQVSFLQSDWFDSLQNDTFDIIVSNPPYIDKQDENLTQGDVRFEPLSALVAEQQGLSDLQKIIKNAPLYLKSEGGLFLEHGWQQAEQVQQLFSDSLWHEPKTEKDYGNNDRVTWAILR</sequence>
<dbReference type="GO" id="GO:0003676">
    <property type="term" value="F:nucleic acid binding"/>
    <property type="evidence" value="ECO:0007669"/>
    <property type="project" value="InterPro"/>
</dbReference>
<evidence type="ECO:0000256" key="3">
    <source>
        <dbReference type="ARBA" id="ARBA00022691"/>
    </source>
</evidence>
<dbReference type="InterPro" id="IPR029063">
    <property type="entry name" value="SAM-dependent_MTases_sf"/>
</dbReference>
<dbReference type="NCBIfam" id="TIGR03534">
    <property type="entry name" value="RF_mod_PrmC"/>
    <property type="match status" value="1"/>
</dbReference>
<dbReference type="NCBIfam" id="TIGR00536">
    <property type="entry name" value="hemK_fam"/>
    <property type="match status" value="1"/>
</dbReference>
<protein>
    <recommendedName>
        <fullName evidence="5">Release factor glutamine methyltransferase</fullName>
        <shortName evidence="5">RF MTase</shortName>
        <ecNumber evidence="5">2.1.1.297</ecNumber>
    </recommendedName>
    <alternativeName>
        <fullName evidence="5">N5-glutamine methyltransferase PrmC</fullName>
    </alternativeName>
    <alternativeName>
        <fullName evidence="5">Protein-(glutamine-N5) MTase PrmC</fullName>
    </alternativeName>
    <alternativeName>
        <fullName evidence="5">Protein-glutamine N-methyltransferase PrmC</fullName>
    </alternativeName>
</protein>
<dbReference type="SUPFAM" id="SSF53335">
    <property type="entry name" value="S-adenosyl-L-methionine-dependent methyltransferases"/>
    <property type="match status" value="1"/>
</dbReference>
<dbReference type="InterPro" id="IPR019874">
    <property type="entry name" value="RF_methyltr_PrmC"/>
</dbReference>
<proteinExistence type="inferred from homology"/>
<dbReference type="RefSeq" id="WP_115316190.1">
    <property type="nucleotide sequence ID" value="NZ_LWIF01000001.1"/>
</dbReference>
<dbReference type="FunFam" id="1.10.8.10:FF:000032">
    <property type="entry name" value="Release factor glutamine methyltransferase"/>
    <property type="match status" value="1"/>
</dbReference>
<organism evidence="8 9">
    <name type="scientific">Phocoenobacter uteri</name>
    <dbReference type="NCBI Taxonomy" id="146806"/>
    <lineage>
        <taxon>Bacteria</taxon>
        <taxon>Pseudomonadati</taxon>
        <taxon>Pseudomonadota</taxon>
        <taxon>Gammaproteobacteria</taxon>
        <taxon>Pasteurellales</taxon>
        <taxon>Pasteurellaceae</taxon>
        <taxon>Phocoenobacter</taxon>
    </lineage>
</organism>
<dbReference type="InterPro" id="IPR004556">
    <property type="entry name" value="HemK-like"/>
</dbReference>
<dbReference type="PANTHER" id="PTHR18895">
    <property type="entry name" value="HEMK METHYLTRANSFERASE"/>
    <property type="match status" value="1"/>
</dbReference>
<dbReference type="EC" id="2.1.1.297" evidence="5"/>
<dbReference type="Proteomes" id="UP000255417">
    <property type="component" value="Unassembled WGS sequence"/>
</dbReference>
<evidence type="ECO:0000313" key="8">
    <source>
        <dbReference type="EMBL" id="SUB59735.1"/>
    </source>
</evidence>